<dbReference type="EMBL" id="CAJNOG010000022">
    <property type="protein sequence ID" value="CAF0777647.1"/>
    <property type="molecule type" value="Genomic_DNA"/>
</dbReference>
<sequence>MGAAPCFGETPLDSELTSEIIEAVDQATSSIPESYINERHHIIEKMRHAAPGPYEDLHYADYPDKNESSVNALALEKVISKEAKKEIAKKINEQIEPKVDAKTADLNPAARAAVRKAVEKMVEQLIDKAVDEFVKNIDKYDKQTKP</sequence>
<evidence type="ECO:0000313" key="2">
    <source>
        <dbReference type="Proteomes" id="UP000663845"/>
    </source>
</evidence>
<organism evidence="1 2">
    <name type="scientific">Adineta steineri</name>
    <dbReference type="NCBI Taxonomy" id="433720"/>
    <lineage>
        <taxon>Eukaryota</taxon>
        <taxon>Metazoa</taxon>
        <taxon>Spiralia</taxon>
        <taxon>Gnathifera</taxon>
        <taxon>Rotifera</taxon>
        <taxon>Eurotatoria</taxon>
        <taxon>Bdelloidea</taxon>
        <taxon>Adinetida</taxon>
        <taxon>Adinetidae</taxon>
        <taxon>Adineta</taxon>
    </lineage>
</organism>
<accession>A0A813R540</accession>
<dbReference type="AlphaFoldDB" id="A0A813R540"/>
<comment type="caution">
    <text evidence="1">The sequence shown here is derived from an EMBL/GenBank/DDBJ whole genome shotgun (WGS) entry which is preliminary data.</text>
</comment>
<protein>
    <submittedName>
        <fullName evidence="1">Uncharacterized protein</fullName>
    </submittedName>
</protein>
<gene>
    <name evidence="1" type="ORF">JYZ213_LOCUS3984</name>
</gene>
<evidence type="ECO:0000313" key="1">
    <source>
        <dbReference type="EMBL" id="CAF0777647.1"/>
    </source>
</evidence>
<proteinExistence type="predicted"/>
<dbReference type="Proteomes" id="UP000663845">
    <property type="component" value="Unassembled WGS sequence"/>
</dbReference>
<name>A0A813R540_9BILA</name>
<reference evidence="1" key="1">
    <citation type="submission" date="2021-02" db="EMBL/GenBank/DDBJ databases">
        <authorList>
            <person name="Nowell W R."/>
        </authorList>
    </citation>
    <scope>NUCLEOTIDE SEQUENCE</scope>
</reference>